<dbReference type="SUPFAM" id="SSF82153">
    <property type="entry name" value="FAS1 domain"/>
    <property type="match status" value="1"/>
</dbReference>
<dbReference type="OrthoDB" id="540756at2759"/>
<dbReference type="InterPro" id="IPR036378">
    <property type="entry name" value="FAS1_dom_sf"/>
</dbReference>
<evidence type="ECO:0000259" key="2">
    <source>
        <dbReference type="PROSITE" id="PS50213"/>
    </source>
</evidence>
<organism evidence="3 4">
    <name type="scientific">Tetrabaena socialis</name>
    <dbReference type="NCBI Taxonomy" id="47790"/>
    <lineage>
        <taxon>Eukaryota</taxon>
        <taxon>Viridiplantae</taxon>
        <taxon>Chlorophyta</taxon>
        <taxon>core chlorophytes</taxon>
        <taxon>Chlorophyceae</taxon>
        <taxon>CS clade</taxon>
        <taxon>Chlamydomonadales</taxon>
        <taxon>Tetrabaenaceae</taxon>
        <taxon>Tetrabaena</taxon>
    </lineage>
</organism>
<dbReference type="PROSITE" id="PS50213">
    <property type="entry name" value="FAS1"/>
    <property type="match status" value="1"/>
</dbReference>
<feature type="region of interest" description="Disordered" evidence="1">
    <location>
        <begin position="71"/>
        <end position="128"/>
    </location>
</feature>
<sequence>MPSFEQDALSNSTLAAARQQPCKPNVRHPSPPHHARRAVVPAGAVAGRVIRPALAARVRPPALATVIAPSSPTVRPAVGPTPNRQPQCRLSACSEGRDVTSRPSRSARASTGRTSSSRPAVASTVQSGLKATALTCGKSKDPPLMMVDESGLTAQHSTPYEPSCAGSVASSPPLVTSQTRRFWEWGGVAQGSLLAASPAAAAASPLSRAAATRRSLLQAEVPQATEVPQTTPQTTPQATRRRPRPAVPVPLLPLVPPTVPSPNATDLAVDSWNATGTNATVANTTATIFAPTDAAFAALATSLGFASPLDLFNSTYNATAANITALHVIPGQALTAANITALGNVTLPSLLPGYNLTITALPNGTVTVTVPGSDVFGTVVTPDVPFDGSIVHVIDTVLLPPTNDTAGWALPLP</sequence>
<dbReference type="Pfam" id="PF02469">
    <property type="entry name" value="Fasciclin"/>
    <property type="match status" value="1"/>
</dbReference>
<gene>
    <name evidence="3" type="ORF">TSOC_010913</name>
</gene>
<comment type="caution">
    <text evidence="3">The sequence shown here is derived from an EMBL/GenBank/DDBJ whole genome shotgun (WGS) entry which is preliminary data.</text>
</comment>
<dbReference type="AlphaFoldDB" id="A0A2J7ZS07"/>
<proteinExistence type="predicted"/>
<accession>A0A2J7ZS07</accession>
<evidence type="ECO:0000256" key="1">
    <source>
        <dbReference type="SAM" id="MobiDB-lite"/>
    </source>
</evidence>
<evidence type="ECO:0000313" key="3">
    <source>
        <dbReference type="EMBL" id="PNH03056.1"/>
    </source>
</evidence>
<dbReference type="GO" id="GO:0005615">
    <property type="term" value="C:extracellular space"/>
    <property type="evidence" value="ECO:0007669"/>
    <property type="project" value="TreeGrafter"/>
</dbReference>
<dbReference type="EMBL" id="PGGS01000555">
    <property type="protein sequence ID" value="PNH03056.1"/>
    <property type="molecule type" value="Genomic_DNA"/>
</dbReference>
<evidence type="ECO:0000313" key="4">
    <source>
        <dbReference type="Proteomes" id="UP000236333"/>
    </source>
</evidence>
<feature type="compositionally biased region" description="Low complexity" evidence="1">
    <location>
        <begin position="101"/>
        <end position="120"/>
    </location>
</feature>
<keyword evidence="4" id="KW-1185">Reference proteome</keyword>
<dbReference type="InterPro" id="IPR050904">
    <property type="entry name" value="Adhesion/Biosynth-related"/>
</dbReference>
<feature type="region of interest" description="Disordered" evidence="1">
    <location>
        <begin position="221"/>
        <end position="244"/>
    </location>
</feature>
<dbReference type="Gene3D" id="2.30.180.10">
    <property type="entry name" value="FAS1 domain"/>
    <property type="match status" value="1"/>
</dbReference>
<feature type="domain" description="FAS1" evidence="2">
    <location>
        <begin position="248"/>
        <end position="398"/>
    </location>
</feature>
<name>A0A2J7ZS07_9CHLO</name>
<dbReference type="PANTHER" id="PTHR10900:SF77">
    <property type="entry name" value="FI19380P1"/>
    <property type="match status" value="1"/>
</dbReference>
<dbReference type="PANTHER" id="PTHR10900">
    <property type="entry name" value="PERIOSTIN-RELATED"/>
    <property type="match status" value="1"/>
</dbReference>
<protein>
    <recommendedName>
        <fullName evidence="2">FAS1 domain-containing protein</fullName>
    </recommendedName>
</protein>
<dbReference type="SMART" id="SM00554">
    <property type="entry name" value="FAS1"/>
    <property type="match status" value="1"/>
</dbReference>
<reference evidence="3 4" key="1">
    <citation type="journal article" date="2017" name="Mol. Biol. Evol.">
        <title>The 4-celled Tetrabaena socialis nuclear genome reveals the essential components for genetic control of cell number at the origin of multicellularity in the volvocine lineage.</title>
        <authorList>
            <person name="Featherston J."/>
            <person name="Arakaki Y."/>
            <person name="Hanschen E.R."/>
            <person name="Ferris P.J."/>
            <person name="Michod R.E."/>
            <person name="Olson B.J.S.C."/>
            <person name="Nozaki H."/>
            <person name="Durand P.M."/>
        </authorList>
    </citation>
    <scope>NUCLEOTIDE SEQUENCE [LARGE SCALE GENOMIC DNA]</scope>
    <source>
        <strain evidence="3 4">NIES-571</strain>
    </source>
</reference>
<feature type="region of interest" description="Disordered" evidence="1">
    <location>
        <begin position="1"/>
        <end position="39"/>
    </location>
</feature>
<feature type="compositionally biased region" description="Low complexity" evidence="1">
    <location>
        <begin position="221"/>
        <end position="238"/>
    </location>
</feature>
<dbReference type="InterPro" id="IPR000782">
    <property type="entry name" value="FAS1_domain"/>
</dbReference>
<dbReference type="Proteomes" id="UP000236333">
    <property type="component" value="Unassembled WGS sequence"/>
</dbReference>